<reference evidence="1 2" key="1">
    <citation type="submission" date="2023-10" db="EMBL/GenBank/DDBJ databases">
        <title>Characteristics and mechanism of a salt-tolerant marine origin heterotrophic nitrifying- aerobic denitrifying bacteria Marinobacter xestospongiae HN1.</title>
        <authorList>
            <person name="Qi R."/>
        </authorList>
    </citation>
    <scope>NUCLEOTIDE SEQUENCE [LARGE SCALE GENOMIC DNA]</scope>
    <source>
        <strain evidence="1 2">HN1</strain>
    </source>
</reference>
<feature type="non-terminal residue" evidence="1">
    <location>
        <position position="1"/>
    </location>
</feature>
<protein>
    <submittedName>
        <fullName evidence="1">Uncharacterized protein</fullName>
    </submittedName>
</protein>
<dbReference type="EMBL" id="JAWIIJ010000016">
    <property type="protein sequence ID" value="MDV2080633.1"/>
    <property type="molecule type" value="Genomic_DNA"/>
</dbReference>
<proteinExistence type="predicted"/>
<keyword evidence="2" id="KW-1185">Reference proteome</keyword>
<evidence type="ECO:0000313" key="1">
    <source>
        <dbReference type="EMBL" id="MDV2080633.1"/>
    </source>
</evidence>
<accession>A0ABU3W259</accession>
<name>A0ABU3W259_9GAMM</name>
<comment type="caution">
    <text evidence="1">The sequence shown here is derived from an EMBL/GenBank/DDBJ whole genome shotgun (WGS) entry which is preliminary data.</text>
</comment>
<organism evidence="1 2">
    <name type="scientific">Marinobacter xestospongiae</name>
    <dbReference type="NCBI Taxonomy" id="994319"/>
    <lineage>
        <taxon>Bacteria</taxon>
        <taxon>Pseudomonadati</taxon>
        <taxon>Pseudomonadota</taxon>
        <taxon>Gammaproteobacteria</taxon>
        <taxon>Pseudomonadales</taxon>
        <taxon>Marinobacteraceae</taxon>
        <taxon>Marinobacter</taxon>
    </lineage>
</organism>
<gene>
    <name evidence="1" type="ORF">RYS15_18260</name>
</gene>
<evidence type="ECO:0000313" key="2">
    <source>
        <dbReference type="Proteomes" id="UP001269819"/>
    </source>
</evidence>
<sequence>PRYLKVLQLLSDIRMQPLLVHIPNLEKRSERSITNGFMTDWCPSLSTLFLTLGRPSAVAPHVARYGKLAGGDLHH</sequence>
<dbReference type="Proteomes" id="UP001269819">
    <property type="component" value="Unassembled WGS sequence"/>
</dbReference>
<dbReference type="RefSeq" id="WP_316975015.1">
    <property type="nucleotide sequence ID" value="NZ_JAWIIJ010000016.1"/>
</dbReference>